<dbReference type="RefSeq" id="WP_029328311.1">
    <property type="nucleotide sequence ID" value="NZ_CP012801.1"/>
</dbReference>
<accession>A0A0P0FRU4</accession>
<dbReference type="GO" id="GO:0050661">
    <property type="term" value="F:NADP binding"/>
    <property type="evidence" value="ECO:0007669"/>
    <property type="project" value="UniProtKB-UniRule"/>
</dbReference>
<dbReference type="PATRIC" id="fig|246787.4.peg.626"/>
<feature type="domain" description="Aspartate dehydrogenase" evidence="7">
    <location>
        <begin position="170"/>
        <end position="241"/>
    </location>
</feature>
<dbReference type="KEGG" id="bcel:BcellWH2_00602"/>
<comment type="miscellaneous">
    <text evidence="6">The iminoaspartate product is unstable in aqueous solution and can decompose to oxaloacetate and ammonia.</text>
</comment>
<dbReference type="Gene3D" id="3.40.50.720">
    <property type="entry name" value="NAD(P)-binding Rossmann-like Domain"/>
    <property type="match status" value="1"/>
</dbReference>
<proteinExistence type="inferred from homology"/>
<dbReference type="AlphaFoldDB" id="A0A0P0FRU4"/>
<comment type="catalytic activity">
    <reaction evidence="6">
        <text>L-aspartate + NADP(+) + H2O = oxaloacetate + NH4(+) + NADPH + H(+)</text>
        <dbReference type="Rhea" id="RHEA:11784"/>
        <dbReference type="ChEBI" id="CHEBI:15377"/>
        <dbReference type="ChEBI" id="CHEBI:15378"/>
        <dbReference type="ChEBI" id="CHEBI:16452"/>
        <dbReference type="ChEBI" id="CHEBI:28938"/>
        <dbReference type="ChEBI" id="CHEBI:29991"/>
        <dbReference type="ChEBI" id="CHEBI:57783"/>
        <dbReference type="ChEBI" id="CHEBI:58349"/>
        <dbReference type="EC" id="1.4.1.21"/>
    </reaction>
</comment>
<evidence type="ECO:0000256" key="4">
    <source>
        <dbReference type="ARBA" id="ARBA00023002"/>
    </source>
</evidence>
<dbReference type="InterPro" id="IPR020626">
    <property type="entry name" value="Asp_DH_prok"/>
</dbReference>
<dbReference type="Gene3D" id="3.30.360.10">
    <property type="entry name" value="Dihydrodipicolinate Reductase, domain 2"/>
    <property type="match status" value="1"/>
</dbReference>
<dbReference type="EMBL" id="JARFID010000021">
    <property type="protein sequence ID" value="MDE8696051.1"/>
    <property type="molecule type" value="Genomic_DNA"/>
</dbReference>
<reference evidence="10" key="2">
    <citation type="submission" date="2023-03" db="EMBL/GenBank/DDBJ databases">
        <title>DFI Biobank Strains.</title>
        <authorList>
            <person name="Mostad J."/>
            <person name="Paddock L."/>
            <person name="Medina S."/>
            <person name="Waligurski E."/>
            <person name="Barat B."/>
            <person name="Smith R."/>
            <person name="Burgo V."/>
            <person name="Metcalfe C."/>
            <person name="Woodson C."/>
            <person name="Sundararajan A."/>
            <person name="Ramaswamy R."/>
            <person name="Lin H."/>
            <person name="Pamer E.G."/>
        </authorList>
    </citation>
    <scope>NUCLEOTIDE SEQUENCE</scope>
    <source>
        <strain evidence="10">DFI.9.5</strain>
    </source>
</reference>
<dbReference type="GO" id="GO:0051287">
    <property type="term" value="F:NAD binding"/>
    <property type="evidence" value="ECO:0007669"/>
    <property type="project" value="UniProtKB-UniRule"/>
</dbReference>
<name>A0A0P0FRU4_9BACE</name>
<dbReference type="GO" id="GO:0016639">
    <property type="term" value="F:oxidoreductase activity, acting on the CH-NH2 group of donors, NAD or NADP as acceptor"/>
    <property type="evidence" value="ECO:0007669"/>
    <property type="project" value="UniProtKB-UniRule"/>
</dbReference>
<evidence type="ECO:0000259" key="7">
    <source>
        <dbReference type="Pfam" id="PF01958"/>
    </source>
</evidence>
<evidence type="ECO:0000313" key="9">
    <source>
        <dbReference type="EMBL" id="ALJ57870.1"/>
    </source>
</evidence>
<dbReference type="UniPathway" id="UPA00253">
    <property type="reaction ID" value="UER00456"/>
</dbReference>
<dbReference type="SUPFAM" id="SSF55347">
    <property type="entry name" value="Glyceraldehyde-3-phosphate dehydrogenase-like, C-terminal domain"/>
    <property type="match status" value="1"/>
</dbReference>
<organism evidence="9 11">
    <name type="scientific">Bacteroides cellulosilyticus</name>
    <dbReference type="NCBI Taxonomy" id="246787"/>
    <lineage>
        <taxon>Bacteria</taxon>
        <taxon>Pseudomonadati</taxon>
        <taxon>Bacteroidota</taxon>
        <taxon>Bacteroidia</taxon>
        <taxon>Bacteroidales</taxon>
        <taxon>Bacteroidaceae</taxon>
        <taxon>Bacteroides</taxon>
    </lineage>
</organism>
<sequence>MKKLVIVGCGRLAGIVSDAVVNGLLPEYDLVGVYSRTAEKAERIVSKMQQHGKSCVACTTPEDLLALKPDYLVEAASPAAMKEFALPALKNGTSIVTLSIGALADTAFYQEVMETAKANGTRVYIVSGATGGFDVLRTASLMGNAKAKFFNEKGPDALKGTAVYDETLQTEQRVVFSGNATEAIAMFPTKVNVAVAASLASIGPENMEMSMQSTPGFVGDTQRVEIKNDQVHAVIDVYSATAEIAGWSVVNTLLNITSPIVFF</sequence>
<dbReference type="PANTHER" id="PTHR31873:SF6">
    <property type="entry name" value="ASPARTATE DEHYDROGENASE DOMAIN-CONTAINING PROTEIN"/>
    <property type="match status" value="1"/>
</dbReference>
<comment type="pathway">
    <text evidence="6">Cofactor biosynthesis; NAD(+) biosynthesis; iminoaspartate from L-aspartate (dehydrogenase route): step 1/1.</text>
</comment>
<dbReference type="HAMAP" id="MF_01265">
    <property type="entry name" value="NadX"/>
    <property type="match status" value="1"/>
</dbReference>
<dbReference type="EMBL" id="CP012801">
    <property type="protein sequence ID" value="ALJ57870.1"/>
    <property type="molecule type" value="Genomic_DNA"/>
</dbReference>
<evidence type="ECO:0000256" key="5">
    <source>
        <dbReference type="ARBA" id="ARBA00023027"/>
    </source>
</evidence>
<dbReference type="InterPro" id="IPR036291">
    <property type="entry name" value="NAD(P)-bd_dom_sf"/>
</dbReference>
<dbReference type="Proteomes" id="UP001221924">
    <property type="component" value="Unassembled WGS sequence"/>
</dbReference>
<evidence type="ECO:0000256" key="6">
    <source>
        <dbReference type="HAMAP-Rule" id="MF_01265"/>
    </source>
</evidence>
<evidence type="ECO:0000259" key="8">
    <source>
        <dbReference type="Pfam" id="PF03447"/>
    </source>
</evidence>
<keyword evidence="4 6" id="KW-0560">Oxidoreductase</keyword>
<dbReference type="SUPFAM" id="SSF51735">
    <property type="entry name" value="NAD(P)-binding Rossmann-fold domains"/>
    <property type="match status" value="1"/>
</dbReference>
<protein>
    <recommendedName>
        <fullName evidence="6">L-aspartate dehydrogenase</fullName>
        <ecNumber evidence="6">1.4.1.21</ecNumber>
    </recommendedName>
</protein>
<keyword evidence="5 6" id="KW-0520">NAD</keyword>
<dbReference type="PANTHER" id="PTHR31873">
    <property type="entry name" value="L-ASPARTATE DEHYDROGENASE-RELATED"/>
    <property type="match status" value="1"/>
</dbReference>
<dbReference type="InterPro" id="IPR002811">
    <property type="entry name" value="Asp_DH"/>
</dbReference>
<evidence type="ECO:0000313" key="10">
    <source>
        <dbReference type="EMBL" id="MDE8696051.1"/>
    </source>
</evidence>
<comment type="catalytic activity">
    <reaction evidence="6">
        <text>L-aspartate + NAD(+) + H2O = oxaloacetate + NH4(+) + NADH + H(+)</text>
        <dbReference type="Rhea" id="RHEA:11788"/>
        <dbReference type="ChEBI" id="CHEBI:15377"/>
        <dbReference type="ChEBI" id="CHEBI:15378"/>
        <dbReference type="ChEBI" id="CHEBI:16452"/>
        <dbReference type="ChEBI" id="CHEBI:28938"/>
        <dbReference type="ChEBI" id="CHEBI:29991"/>
        <dbReference type="ChEBI" id="CHEBI:57540"/>
        <dbReference type="ChEBI" id="CHEBI:57945"/>
        <dbReference type="EC" id="1.4.1.21"/>
    </reaction>
</comment>
<keyword evidence="2 6" id="KW-0662">Pyridine nucleotide biosynthesis</keyword>
<dbReference type="Proteomes" id="UP000061809">
    <property type="component" value="Chromosome"/>
</dbReference>
<dbReference type="GO" id="GO:0009435">
    <property type="term" value="P:NAD+ biosynthetic process"/>
    <property type="evidence" value="ECO:0007669"/>
    <property type="project" value="UniProtKB-UniRule"/>
</dbReference>
<feature type="binding site" evidence="6">
    <location>
        <position position="192"/>
    </location>
    <ligand>
        <name>NAD(+)</name>
        <dbReference type="ChEBI" id="CHEBI:57540"/>
    </ligand>
</feature>
<evidence type="ECO:0000256" key="1">
    <source>
        <dbReference type="ARBA" id="ARBA00008331"/>
    </source>
</evidence>
<comment type="similarity">
    <text evidence="1 6">Belongs to the L-aspartate dehydrogenase family.</text>
</comment>
<comment type="function">
    <text evidence="6">Specifically catalyzes the NAD or NADP-dependent dehydrogenation of L-aspartate to iminoaspartate.</text>
</comment>
<evidence type="ECO:0000256" key="2">
    <source>
        <dbReference type="ARBA" id="ARBA00022642"/>
    </source>
</evidence>
<evidence type="ECO:0000313" key="11">
    <source>
        <dbReference type="Proteomes" id="UP000061809"/>
    </source>
</evidence>
<dbReference type="EC" id="1.4.1.21" evidence="6"/>
<evidence type="ECO:0000256" key="3">
    <source>
        <dbReference type="ARBA" id="ARBA00022857"/>
    </source>
</evidence>
<dbReference type="Pfam" id="PF01958">
    <property type="entry name" value="Asp_DH_C"/>
    <property type="match status" value="1"/>
</dbReference>
<dbReference type="InterPro" id="IPR005106">
    <property type="entry name" value="Asp/hSer_DH_NAD-bd"/>
</dbReference>
<dbReference type="Pfam" id="PF03447">
    <property type="entry name" value="NAD_binding_3"/>
    <property type="match status" value="1"/>
</dbReference>
<feature type="binding site" evidence="6">
    <location>
        <position position="129"/>
    </location>
    <ligand>
        <name>NAD(+)</name>
        <dbReference type="ChEBI" id="CHEBI:57540"/>
    </ligand>
</feature>
<feature type="domain" description="Aspartate/homoserine dehydrogenase NAD-binding" evidence="8">
    <location>
        <begin position="8"/>
        <end position="125"/>
    </location>
</feature>
<dbReference type="GO" id="GO:0033735">
    <property type="term" value="F:aspartate dehydrogenase [NAD(P)+] activity"/>
    <property type="evidence" value="ECO:0007669"/>
    <property type="project" value="UniProtKB-EC"/>
</dbReference>
<reference evidence="9 11" key="1">
    <citation type="journal article" date="2015" name="Science">
        <title>Genetic determinants of in vivo fitness and diet responsiveness in multiple human gut Bacteroides.</title>
        <authorList>
            <person name="Wu M."/>
            <person name="McNulty N.P."/>
            <person name="Rodionov D.A."/>
            <person name="Khoroshkin M.S."/>
            <person name="Griffin N.W."/>
            <person name="Cheng J."/>
            <person name="Latreille P."/>
            <person name="Kerstetter R.A."/>
            <person name="Terrapon N."/>
            <person name="Henrissat B."/>
            <person name="Osterman A.L."/>
            <person name="Gordon J.I."/>
        </authorList>
    </citation>
    <scope>NUCLEOTIDE SEQUENCE [LARGE SCALE GENOMIC DNA]</scope>
    <source>
        <strain evidence="9 11">WH2</strain>
    </source>
</reference>
<keyword evidence="3 6" id="KW-0521">NADP</keyword>
<gene>
    <name evidence="6 9" type="primary">nadX</name>
    <name evidence="9" type="ORF">BcellWH2_00602</name>
    <name evidence="10" type="ORF">PZH42_18225</name>
</gene>
<comment type="caution">
    <text evidence="6">Lacks conserved residue(s) required for the propagation of feature annotation.</text>
</comment>